<evidence type="ECO:0000259" key="2">
    <source>
        <dbReference type="Pfam" id="PF06812"/>
    </source>
</evidence>
<dbReference type="Proteomes" id="UP000217935">
    <property type="component" value="Chromosome"/>
</dbReference>
<dbReference type="Pfam" id="PF06812">
    <property type="entry name" value="ImpA_N"/>
    <property type="match status" value="1"/>
</dbReference>
<dbReference type="InterPro" id="IPR010657">
    <property type="entry name" value="ImpA_N"/>
</dbReference>
<evidence type="ECO:0000313" key="4">
    <source>
        <dbReference type="Proteomes" id="UP000217935"/>
    </source>
</evidence>
<dbReference type="EMBL" id="CP022196">
    <property type="protein sequence ID" value="ATG46828.1"/>
    <property type="molecule type" value="Genomic_DNA"/>
</dbReference>
<evidence type="ECO:0000313" key="3">
    <source>
        <dbReference type="EMBL" id="ATG46828.1"/>
    </source>
</evidence>
<dbReference type="RefSeq" id="WP_096805009.1">
    <property type="nucleotide sequence ID" value="NZ_CP022196.1"/>
</dbReference>
<feature type="compositionally biased region" description="Pro residues" evidence="1">
    <location>
        <begin position="364"/>
        <end position="373"/>
    </location>
</feature>
<sequence>MSLDWVSKALAGDSPAGPDLWEADDAEYGDYYFSALDRIDITYVKPGMDSATVFDPADVDLKSELSSIDALLKRSRDLRLLSLRARWAILAGKLEACVESVEAIAGLMTEMPADVLPTLEHGPADRLDALNDLGHQETMLQPLRHLNLAGTPTTYRLVTVARGEMTAREDEQDVDLGALMRELSFAKDETEEERLVLKRFRNALHRISDTVTSGPKPQFGPLDSLLSDILALLDAAVPDQAPVAAPPASEAPATSAAAPLAGATAAAPAMVPAPPQTEIKSQQEAAARLRAVEQYFRHFEPSSAALLLVTQSRMLLGKSLIEAFEVLMPDTAARAAINFAEDSGFRLSHGHLRALSDQAMSVTTPPPVMPEPETAPEPEPTPEPEAPRKLSIDEILGMHESGGSAPKPAPPSPAPTPAPAPTAASSTGKSPAFVPLDPDDEAALLVEAARYPVTTSQEAQAQLMSIESYFRAVERSSPIPMLLTKARSYIGKDFESLMRELIPRQV</sequence>
<dbReference type="STRING" id="1758178.GCA_001550095_02676"/>
<dbReference type="AlphaFoldDB" id="A0A291G9L0"/>
<name>A0A291G9L0_9RHOB</name>
<dbReference type="PANTHER" id="PTHR37951:SF1">
    <property type="entry name" value="TYPE VI SECRETION SYSTEM COMPONENT TSSA1"/>
    <property type="match status" value="1"/>
</dbReference>
<feature type="compositionally biased region" description="Low complexity" evidence="1">
    <location>
        <begin position="421"/>
        <end position="432"/>
    </location>
</feature>
<proteinExistence type="predicted"/>
<dbReference type="OrthoDB" id="9771118at2"/>
<feature type="compositionally biased region" description="Pro residues" evidence="1">
    <location>
        <begin position="407"/>
        <end position="420"/>
    </location>
</feature>
<keyword evidence="4" id="KW-1185">Reference proteome</keyword>
<dbReference type="PANTHER" id="PTHR37951">
    <property type="entry name" value="CYTOPLASMIC PROTEIN-RELATED"/>
    <property type="match status" value="1"/>
</dbReference>
<gene>
    <name evidence="3" type="ORF">CEW89_04180</name>
</gene>
<reference evidence="3 4" key="1">
    <citation type="submission" date="2017-06" db="EMBL/GenBank/DDBJ databases">
        <title>Celeribacter sp. TSPH2 complete genome sequence.</title>
        <authorList>
            <person name="Woo J.-H."/>
            <person name="Kim H.-S."/>
        </authorList>
    </citation>
    <scope>NUCLEOTIDE SEQUENCE [LARGE SCALE GENOMIC DNA]</scope>
    <source>
        <strain evidence="3 4">TSPH2</strain>
    </source>
</reference>
<dbReference type="KEGG" id="ceh:CEW89_04180"/>
<evidence type="ECO:0000256" key="1">
    <source>
        <dbReference type="SAM" id="MobiDB-lite"/>
    </source>
</evidence>
<protein>
    <recommendedName>
        <fullName evidence="2">ImpA N-terminal domain-containing protein</fullName>
    </recommendedName>
</protein>
<organism evidence="3 4">
    <name type="scientific">Celeribacter ethanolicus</name>
    <dbReference type="NCBI Taxonomy" id="1758178"/>
    <lineage>
        <taxon>Bacteria</taxon>
        <taxon>Pseudomonadati</taxon>
        <taxon>Pseudomonadota</taxon>
        <taxon>Alphaproteobacteria</taxon>
        <taxon>Rhodobacterales</taxon>
        <taxon>Roseobacteraceae</taxon>
        <taxon>Celeribacter</taxon>
    </lineage>
</organism>
<feature type="domain" description="ImpA N-terminal" evidence="2">
    <location>
        <begin position="9"/>
        <end position="133"/>
    </location>
</feature>
<feature type="region of interest" description="Disordered" evidence="1">
    <location>
        <begin position="361"/>
        <end position="436"/>
    </location>
</feature>
<dbReference type="InterPro" id="IPR017740">
    <property type="entry name" value="TssA-like"/>
</dbReference>
<accession>A0A291G9L0</accession>